<protein>
    <submittedName>
        <fullName evidence="3">Uncharacterized protein</fullName>
    </submittedName>
</protein>
<dbReference type="Proteomes" id="UP001156389">
    <property type="component" value="Unassembled WGS sequence"/>
</dbReference>
<keyword evidence="2" id="KW-0812">Transmembrane</keyword>
<keyword evidence="4" id="KW-1185">Reference proteome</keyword>
<evidence type="ECO:0000313" key="3">
    <source>
        <dbReference type="EMBL" id="MCT2593435.1"/>
    </source>
</evidence>
<feature type="region of interest" description="Disordered" evidence="1">
    <location>
        <begin position="1"/>
        <end position="22"/>
    </location>
</feature>
<organism evidence="3 4">
    <name type="scientific">Streptomyces gossypii</name>
    <dbReference type="NCBI Taxonomy" id="2883101"/>
    <lineage>
        <taxon>Bacteria</taxon>
        <taxon>Bacillati</taxon>
        <taxon>Actinomycetota</taxon>
        <taxon>Actinomycetes</taxon>
        <taxon>Kitasatosporales</taxon>
        <taxon>Streptomycetaceae</taxon>
        <taxon>Streptomyces</taxon>
    </lineage>
</organism>
<reference evidence="3 4" key="1">
    <citation type="submission" date="2021-10" db="EMBL/GenBank/DDBJ databases">
        <title>Streptomyces gossypii sp. nov., isolated from soil collected from cotton field.</title>
        <authorList>
            <person name="Ge X."/>
            <person name="Chen X."/>
            <person name="Liu W."/>
        </authorList>
    </citation>
    <scope>NUCLEOTIDE SEQUENCE [LARGE SCALE GENOMIC DNA]</scope>
    <source>
        <strain evidence="3 4">N2-109</strain>
    </source>
</reference>
<comment type="caution">
    <text evidence="3">The sequence shown here is derived from an EMBL/GenBank/DDBJ whole genome shotgun (WGS) entry which is preliminary data.</text>
</comment>
<accession>A0ABT2JZV4</accession>
<dbReference type="EMBL" id="JAJAGO010000014">
    <property type="protein sequence ID" value="MCT2593435.1"/>
    <property type="molecule type" value="Genomic_DNA"/>
</dbReference>
<dbReference type="RefSeq" id="WP_260220817.1">
    <property type="nucleotide sequence ID" value="NZ_JAJAGO010000014.1"/>
</dbReference>
<gene>
    <name evidence="3" type="ORF">LHJ74_26605</name>
</gene>
<feature type="transmembrane region" description="Helical" evidence="2">
    <location>
        <begin position="26"/>
        <end position="48"/>
    </location>
</feature>
<keyword evidence="2" id="KW-0472">Membrane</keyword>
<evidence type="ECO:0000256" key="1">
    <source>
        <dbReference type="SAM" id="MobiDB-lite"/>
    </source>
</evidence>
<evidence type="ECO:0000313" key="4">
    <source>
        <dbReference type="Proteomes" id="UP001156389"/>
    </source>
</evidence>
<evidence type="ECO:0000256" key="2">
    <source>
        <dbReference type="SAM" id="Phobius"/>
    </source>
</evidence>
<feature type="compositionally biased region" description="Pro residues" evidence="1">
    <location>
        <begin position="1"/>
        <end position="12"/>
    </location>
</feature>
<keyword evidence="2" id="KW-1133">Transmembrane helix</keyword>
<name>A0ABT2JZV4_9ACTN</name>
<sequence>MQQQPPAPPIPTGPHSSDGAPRRTGLLVAALTLGLLLGGAGVGAAWAITGDEGESTSKTGPAADARGACDALAGFDESKYPAKGDEGLVALNRWNGAITLSAAAAAGDPAYKSLSESLSRAQQRHARLFEFDAKAKKDLAKARRICADI</sequence>
<proteinExistence type="predicted"/>